<proteinExistence type="predicted"/>
<feature type="active site" description="Proton donor/acceptor" evidence="1">
    <location>
        <position position="93"/>
    </location>
</feature>
<dbReference type="InterPro" id="IPR050275">
    <property type="entry name" value="PGM_Phosphatase"/>
</dbReference>
<comment type="caution">
    <text evidence="3">The sequence shown here is derived from an EMBL/GenBank/DDBJ whole genome shotgun (WGS) entry which is preliminary data.</text>
</comment>
<feature type="binding site" evidence="2">
    <location>
        <position position="66"/>
    </location>
    <ligand>
        <name>substrate</name>
    </ligand>
</feature>
<dbReference type="RefSeq" id="WP_044404830.1">
    <property type="nucleotide sequence ID" value="NZ_JXXE01000031.1"/>
</dbReference>
<organism evidence="3 4">
    <name type="scientific">Rhodopseudomonas palustris</name>
    <dbReference type="NCBI Taxonomy" id="1076"/>
    <lineage>
        <taxon>Bacteria</taxon>
        <taxon>Pseudomonadati</taxon>
        <taxon>Pseudomonadota</taxon>
        <taxon>Alphaproteobacteria</taxon>
        <taxon>Hyphomicrobiales</taxon>
        <taxon>Nitrobacteraceae</taxon>
        <taxon>Rhodopseudomonas</taxon>
    </lineage>
</organism>
<dbReference type="Proteomes" id="UP000032515">
    <property type="component" value="Unassembled WGS sequence"/>
</dbReference>
<dbReference type="InterPro" id="IPR013078">
    <property type="entry name" value="His_Pase_superF_clade-1"/>
</dbReference>
<dbReference type="GO" id="GO:0016301">
    <property type="term" value="F:kinase activity"/>
    <property type="evidence" value="ECO:0007669"/>
    <property type="project" value="UniProtKB-KW"/>
</dbReference>
<dbReference type="PANTHER" id="PTHR48100:SF59">
    <property type="entry name" value="ADENOSYLCOBALAMIN_ALPHA-RIBAZOLE PHOSPHATASE"/>
    <property type="match status" value="1"/>
</dbReference>
<dbReference type="GO" id="GO:0005737">
    <property type="term" value="C:cytoplasm"/>
    <property type="evidence" value="ECO:0007669"/>
    <property type="project" value="TreeGrafter"/>
</dbReference>
<feature type="binding site" evidence="2">
    <location>
        <begin position="8"/>
        <end position="15"/>
    </location>
    <ligand>
        <name>substrate</name>
    </ligand>
</feature>
<dbReference type="PANTHER" id="PTHR48100">
    <property type="entry name" value="BROAD-SPECIFICITY PHOSPHATASE YOR283W-RELATED"/>
    <property type="match status" value="1"/>
</dbReference>
<evidence type="ECO:0000313" key="3">
    <source>
        <dbReference type="EMBL" id="KIZ47920.1"/>
    </source>
</evidence>
<dbReference type="AlphaFoldDB" id="A0A0D7F552"/>
<protein>
    <submittedName>
        <fullName evidence="3">Phosphoglycerate kinase</fullName>
    </submittedName>
</protein>
<evidence type="ECO:0000313" key="4">
    <source>
        <dbReference type="Proteomes" id="UP000032515"/>
    </source>
</evidence>
<accession>A0A0D7F552</accession>
<feature type="active site" description="Tele-phosphohistidine intermediate" evidence="1">
    <location>
        <position position="9"/>
    </location>
</feature>
<dbReference type="GO" id="GO:0016791">
    <property type="term" value="F:phosphatase activity"/>
    <property type="evidence" value="ECO:0007669"/>
    <property type="project" value="TreeGrafter"/>
</dbReference>
<dbReference type="SMART" id="SM00855">
    <property type="entry name" value="PGAM"/>
    <property type="match status" value="1"/>
</dbReference>
<name>A0A0D7F552_RHOPL</name>
<keyword evidence="3" id="KW-0418">Kinase</keyword>
<feature type="binding site" evidence="2">
    <location>
        <begin position="93"/>
        <end position="96"/>
    </location>
    <ligand>
        <name>substrate</name>
    </ligand>
</feature>
<dbReference type="OrthoDB" id="9781415at2"/>
<dbReference type="EMBL" id="JXXE01000031">
    <property type="protein sequence ID" value="KIZ47920.1"/>
    <property type="molecule type" value="Genomic_DNA"/>
</dbReference>
<gene>
    <name evidence="3" type="ORF">OO17_01600</name>
</gene>
<dbReference type="PATRIC" id="fig|1076.23.peg.3711"/>
<dbReference type="SUPFAM" id="SSF53254">
    <property type="entry name" value="Phosphoglycerate mutase-like"/>
    <property type="match status" value="1"/>
</dbReference>
<evidence type="ECO:0000256" key="1">
    <source>
        <dbReference type="PIRSR" id="PIRSR613078-1"/>
    </source>
</evidence>
<dbReference type="Gene3D" id="3.40.50.1240">
    <property type="entry name" value="Phosphoglycerate mutase-like"/>
    <property type="match status" value="1"/>
</dbReference>
<evidence type="ECO:0000256" key="2">
    <source>
        <dbReference type="PIRSR" id="PIRSR613078-2"/>
    </source>
</evidence>
<dbReference type="STRING" id="1421013.GCA_000504425_03536"/>
<dbReference type="CDD" id="cd07067">
    <property type="entry name" value="HP_PGM_like"/>
    <property type="match status" value="1"/>
</dbReference>
<dbReference type="InterPro" id="IPR029033">
    <property type="entry name" value="His_PPase_superfam"/>
</dbReference>
<sequence>MPTIYYIRHGETDWNATGRFQGTQDIPLNDKGRGQAIHAGGVLRDLLARQGCDASSLGFVASPLGRARVTMELVRGALKLAPDDYALDDRLREIRYGAWEGFTLAQMETSDPEVFTARHADRWSVAPLGGESYAGRLPFVADWLGSLNRDTVAVGHVGTARTLLVALGLATPAEAIAGPILQGAVYQFAPGGLTIHRGTGV</sequence>
<keyword evidence="3" id="KW-0808">Transferase</keyword>
<reference evidence="3 4" key="1">
    <citation type="submission" date="2014-11" db="EMBL/GenBank/DDBJ databases">
        <title>Genomics and ecophysiology of heterotrophic nitrogen fixing bacteria isolated from estuarine surface water.</title>
        <authorList>
            <person name="Bentzon-Tilia M."/>
            <person name="Severin I."/>
            <person name="Hansen L.H."/>
            <person name="Riemann L."/>
        </authorList>
    </citation>
    <scope>NUCLEOTIDE SEQUENCE [LARGE SCALE GENOMIC DNA]</scope>
    <source>
        <strain evidence="3 4">BAL398</strain>
    </source>
</reference>
<dbReference type="Pfam" id="PF00300">
    <property type="entry name" value="His_Phos_1"/>
    <property type="match status" value="1"/>
</dbReference>